<accession>A0A1Y2HJ45</accession>
<keyword evidence="2" id="KW-1185">Reference proteome</keyword>
<dbReference type="AlphaFoldDB" id="A0A1Y2HJ45"/>
<dbReference type="EMBL" id="MCFL01000027">
    <property type="protein sequence ID" value="ORZ34617.1"/>
    <property type="molecule type" value="Genomic_DNA"/>
</dbReference>
<comment type="caution">
    <text evidence="1">The sequence shown here is derived from an EMBL/GenBank/DDBJ whole genome shotgun (WGS) entry which is preliminary data.</text>
</comment>
<gene>
    <name evidence="1" type="ORF">BCR44DRAFT_1436076</name>
</gene>
<organism evidence="1 2">
    <name type="scientific">Catenaria anguillulae PL171</name>
    <dbReference type="NCBI Taxonomy" id="765915"/>
    <lineage>
        <taxon>Eukaryota</taxon>
        <taxon>Fungi</taxon>
        <taxon>Fungi incertae sedis</taxon>
        <taxon>Blastocladiomycota</taxon>
        <taxon>Blastocladiomycetes</taxon>
        <taxon>Blastocladiales</taxon>
        <taxon>Catenariaceae</taxon>
        <taxon>Catenaria</taxon>
    </lineage>
</organism>
<proteinExistence type="predicted"/>
<reference evidence="1 2" key="1">
    <citation type="submission" date="2016-07" db="EMBL/GenBank/DDBJ databases">
        <title>Pervasive Adenine N6-methylation of Active Genes in Fungi.</title>
        <authorList>
            <consortium name="DOE Joint Genome Institute"/>
            <person name="Mondo S.J."/>
            <person name="Dannebaum R.O."/>
            <person name="Kuo R.C."/>
            <person name="Labutti K."/>
            <person name="Haridas S."/>
            <person name="Kuo A."/>
            <person name="Salamov A."/>
            <person name="Ahrendt S.R."/>
            <person name="Lipzen A."/>
            <person name="Sullivan W."/>
            <person name="Andreopoulos W.B."/>
            <person name="Clum A."/>
            <person name="Lindquist E."/>
            <person name="Daum C."/>
            <person name="Ramamoorthy G.K."/>
            <person name="Gryganskyi A."/>
            <person name="Culley D."/>
            <person name="Magnuson J.K."/>
            <person name="James T.Y."/>
            <person name="O'Malley M.A."/>
            <person name="Stajich J.E."/>
            <person name="Spatafora J.W."/>
            <person name="Visel A."/>
            <person name="Grigoriev I.V."/>
        </authorList>
    </citation>
    <scope>NUCLEOTIDE SEQUENCE [LARGE SCALE GENOMIC DNA]</scope>
    <source>
        <strain evidence="1 2">PL171</strain>
    </source>
</reference>
<evidence type="ECO:0000313" key="2">
    <source>
        <dbReference type="Proteomes" id="UP000193411"/>
    </source>
</evidence>
<sequence>MGPSRAYSHLCNPSLGRSGRQCSARFTRKSRSRLPHNVLSHCSDLCQQRMATHVLAFGVHKAASRIAGSAILHVFDRSSSKSD</sequence>
<protein>
    <submittedName>
        <fullName evidence="1">Uncharacterized protein</fullName>
    </submittedName>
</protein>
<name>A0A1Y2HJ45_9FUNG</name>
<evidence type="ECO:0000313" key="1">
    <source>
        <dbReference type="EMBL" id="ORZ34617.1"/>
    </source>
</evidence>
<dbReference type="Proteomes" id="UP000193411">
    <property type="component" value="Unassembled WGS sequence"/>
</dbReference>